<dbReference type="HAMAP" id="MF_01357">
    <property type="entry name" value="NDH1_NuoC"/>
    <property type="match status" value="1"/>
</dbReference>
<keyword evidence="5 8" id="KW-0520">NAD</keyword>
<dbReference type="NCBIfam" id="TIGR01961">
    <property type="entry name" value="NuoC_fam"/>
    <property type="match status" value="1"/>
</dbReference>
<evidence type="ECO:0000256" key="6">
    <source>
        <dbReference type="ARBA" id="ARBA00023075"/>
    </source>
</evidence>
<comment type="caution">
    <text evidence="11">The sequence shown here is derived from an EMBL/GenBank/DDBJ whole genome shotgun (WGS) entry which is preliminary data.</text>
</comment>
<organism evidence="11 12">
    <name type="scientific">Modicella reniformis</name>
    <dbReference type="NCBI Taxonomy" id="1440133"/>
    <lineage>
        <taxon>Eukaryota</taxon>
        <taxon>Fungi</taxon>
        <taxon>Fungi incertae sedis</taxon>
        <taxon>Mucoromycota</taxon>
        <taxon>Mortierellomycotina</taxon>
        <taxon>Mortierellomycetes</taxon>
        <taxon>Mortierellales</taxon>
        <taxon>Mortierellaceae</taxon>
        <taxon>Modicella</taxon>
    </lineage>
</organism>
<evidence type="ECO:0000256" key="7">
    <source>
        <dbReference type="ARBA" id="ARBA00049551"/>
    </source>
</evidence>
<dbReference type="PROSITE" id="PS00542">
    <property type="entry name" value="COMPLEX1_30K"/>
    <property type="match status" value="1"/>
</dbReference>
<name>A0A9P6INJ0_9FUNG</name>
<dbReference type="Pfam" id="PF00329">
    <property type="entry name" value="Complex1_30kDa"/>
    <property type="match status" value="1"/>
</dbReference>
<dbReference type="OrthoDB" id="37721at2759"/>
<dbReference type="PANTHER" id="PTHR10884:SF14">
    <property type="entry name" value="NADH DEHYDROGENASE [UBIQUINONE] IRON-SULFUR PROTEIN 3, MITOCHONDRIAL"/>
    <property type="match status" value="1"/>
</dbReference>
<evidence type="ECO:0000256" key="8">
    <source>
        <dbReference type="RuleBase" id="RU003456"/>
    </source>
</evidence>
<protein>
    <recommendedName>
        <fullName evidence="10">NADH:ubiquinone oxidoreductase 30kDa subunit domain-containing protein</fullName>
    </recommendedName>
</protein>
<keyword evidence="6" id="KW-0830">Ubiquinone</keyword>
<evidence type="ECO:0000256" key="2">
    <source>
        <dbReference type="ARBA" id="ARBA00007569"/>
    </source>
</evidence>
<gene>
    <name evidence="11" type="ORF">BGZ65_007904</name>
</gene>
<sequence length="301" mass="34097">MASRIASTALRVASARGTYSLLDSGAPAHPLDTDDTYLSLWEWKDSRKQAVDQHTIPTRIPAAVMAHSFHSSSVAHNTPKAPRIHEKANPNVKTTVTTLHEYGKYLTSVLPKFIQQFSVYKDELTIYVAPNALLPVMEFLRDHTNSQFKQVMDVCGVDFPSRPNRFEVVYNCLSIHFNARVRVKTYANEVSPVPSLTGLFNSVNWFEREAWDMYGIFFIGHPDLRRILTDYGFEGHPLRKDFPLTGYVEVRYDDEKKRVVVEPVELAQAFRNFEGAASPWEQVGPGRDDKPALPEAETPKA</sequence>
<keyword evidence="12" id="KW-1185">Reference proteome</keyword>
<evidence type="ECO:0000256" key="5">
    <source>
        <dbReference type="ARBA" id="ARBA00023027"/>
    </source>
</evidence>
<dbReference type="SUPFAM" id="SSF143243">
    <property type="entry name" value="Nqo5-like"/>
    <property type="match status" value="1"/>
</dbReference>
<evidence type="ECO:0000256" key="1">
    <source>
        <dbReference type="ARBA" id="ARBA00004173"/>
    </source>
</evidence>
<dbReference type="Proteomes" id="UP000749646">
    <property type="component" value="Unassembled WGS sequence"/>
</dbReference>
<evidence type="ECO:0000256" key="4">
    <source>
        <dbReference type="ARBA" id="ARBA00022967"/>
    </source>
</evidence>
<dbReference type="NCBIfam" id="NF004733">
    <property type="entry name" value="PRK06074.1-5"/>
    <property type="match status" value="1"/>
</dbReference>
<dbReference type="PANTHER" id="PTHR10884">
    <property type="entry name" value="NADH DEHYDROGENASE UBIQUINONE IRON-SULFUR PROTEIN 3"/>
    <property type="match status" value="1"/>
</dbReference>
<dbReference type="GO" id="GO:0016651">
    <property type="term" value="F:oxidoreductase activity, acting on NAD(P)H"/>
    <property type="evidence" value="ECO:0007669"/>
    <property type="project" value="InterPro"/>
</dbReference>
<dbReference type="FunFam" id="3.30.460.80:FF:000002">
    <property type="entry name" value="NADH dehydrogenase iron-sulfur protein 3, mitochondrial"/>
    <property type="match status" value="1"/>
</dbReference>
<feature type="domain" description="NADH:ubiquinone oxidoreductase 30kDa subunit" evidence="10">
    <location>
        <begin position="126"/>
        <end position="247"/>
    </location>
</feature>
<comment type="similarity">
    <text evidence="2 8">Belongs to the complex I 30 kDa subunit family.</text>
</comment>
<dbReference type="InterPro" id="IPR001268">
    <property type="entry name" value="NADH_UbQ_OxRdtase_30kDa_su"/>
</dbReference>
<dbReference type="GO" id="GO:0016020">
    <property type="term" value="C:membrane"/>
    <property type="evidence" value="ECO:0007669"/>
    <property type="project" value="UniProtKB-ARBA"/>
</dbReference>
<accession>A0A9P6INJ0</accession>
<evidence type="ECO:0000313" key="12">
    <source>
        <dbReference type="Proteomes" id="UP000749646"/>
    </source>
</evidence>
<keyword evidence="3 8" id="KW-0813">Transport</keyword>
<keyword evidence="4 8" id="KW-1278">Translocase</keyword>
<evidence type="ECO:0000256" key="9">
    <source>
        <dbReference type="SAM" id="MobiDB-lite"/>
    </source>
</evidence>
<evidence type="ECO:0000259" key="10">
    <source>
        <dbReference type="Pfam" id="PF00329"/>
    </source>
</evidence>
<evidence type="ECO:0000256" key="3">
    <source>
        <dbReference type="ARBA" id="ARBA00022448"/>
    </source>
</evidence>
<comment type="catalytic activity">
    <reaction evidence="7">
        <text>a ubiquinone + NADH + 5 H(+)(in) = a ubiquinol + NAD(+) + 4 H(+)(out)</text>
        <dbReference type="Rhea" id="RHEA:29091"/>
        <dbReference type="Rhea" id="RHEA-COMP:9565"/>
        <dbReference type="Rhea" id="RHEA-COMP:9566"/>
        <dbReference type="ChEBI" id="CHEBI:15378"/>
        <dbReference type="ChEBI" id="CHEBI:16389"/>
        <dbReference type="ChEBI" id="CHEBI:17976"/>
        <dbReference type="ChEBI" id="CHEBI:57540"/>
        <dbReference type="ChEBI" id="CHEBI:57945"/>
        <dbReference type="EC" id="7.1.1.2"/>
    </reaction>
</comment>
<dbReference type="AlphaFoldDB" id="A0A9P6INJ0"/>
<feature type="region of interest" description="Disordered" evidence="9">
    <location>
        <begin position="277"/>
        <end position="301"/>
    </location>
</feature>
<dbReference type="InterPro" id="IPR037232">
    <property type="entry name" value="NADH_quin_OxRdtase_su_C/D-like"/>
</dbReference>
<dbReference type="GO" id="GO:0005739">
    <property type="term" value="C:mitochondrion"/>
    <property type="evidence" value="ECO:0007669"/>
    <property type="project" value="UniProtKB-SubCell"/>
</dbReference>
<evidence type="ECO:0000313" key="11">
    <source>
        <dbReference type="EMBL" id="KAF9940149.1"/>
    </source>
</evidence>
<reference evidence="11" key="1">
    <citation type="journal article" date="2020" name="Fungal Divers.">
        <title>Resolving the Mortierellaceae phylogeny through synthesis of multi-gene phylogenetics and phylogenomics.</title>
        <authorList>
            <person name="Vandepol N."/>
            <person name="Liber J."/>
            <person name="Desiro A."/>
            <person name="Na H."/>
            <person name="Kennedy M."/>
            <person name="Barry K."/>
            <person name="Grigoriev I.V."/>
            <person name="Miller A.N."/>
            <person name="O'Donnell K."/>
            <person name="Stajich J.E."/>
            <person name="Bonito G."/>
        </authorList>
    </citation>
    <scope>NUCLEOTIDE SEQUENCE</scope>
    <source>
        <strain evidence="11">MES-2147</strain>
    </source>
</reference>
<comment type="subcellular location">
    <subcellularLocation>
        <location evidence="1">Mitochondrion</location>
    </subcellularLocation>
</comment>
<dbReference type="InterPro" id="IPR020396">
    <property type="entry name" value="NADH_UbQ_OxRdtase_CS"/>
</dbReference>
<dbReference type="EMBL" id="JAAAHW010009474">
    <property type="protein sequence ID" value="KAF9940149.1"/>
    <property type="molecule type" value="Genomic_DNA"/>
</dbReference>
<dbReference type="Gene3D" id="3.30.460.80">
    <property type="entry name" value="NADH:ubiquinone oxidoreductase, 30kDa subunit"/>
    <property type="match status" value="1"/>
</dbReference>
<feature type="compositionally biased region" description="Basic and acidic residues" evidence="9">
    <location>
        <begin position="286"/>
        <end position="301"/>
    </location>
</feature>
<dbReference type="InterPro" id="IPR010218">
    <property type="entry name" value="NADH_DH_suC"/>
</dbReference>
<dbReference type="GO" id="GO:0008137">
    <property type="term" value="F:NADH dehydrogenase (ubiquinone) activity"/>
    <property type="evidence" value="ECO:0007669"/>
    <property type="project" value="UniProtKB-EC"/>
</dbReference>
<proteinExistence type="inferred from homology"/>